<dbReference type="InterPro" id="IPR037673">
    <property type="entry name" value="MSC/AndL"/>
</dbReference>
<evidence type="ECO:0000256" key="6">
    <source>
        <dbReference type="SAM" id="Phobius"/>
    </source>
</evidence>
<keyword evidence="2 6" id="KW-0812">Transmembrane</keyword>
<keyword evidence="3 6" id="KW-1133">Transmembrane helix</keyword>
<feature type="compositionally biased region" description="Basic residues" evidence="5">
    <location>
        <begin position="23"/>
        <end position="33"/>
    </location>
</feature>
<dbReference type="EMBL" id="KE747841">
    <property type="protein sequence ID" value="RMZ73622.1"/>
    <property type="molecule type" value="Genomic_DNA"/>
</dbReference>
<name>A0A3M7MGR9_9PLEO</name>
<evidence type="ECO:0000313" key="8">
    <source>
        <dbReference type="Proteomes" id="UP000265663"/>
    </source>
</evidence>
<dbReference type="Gene3D" id="1.10.1200.120">
    <property type="entry name" value="Large-conductance mechanosensitive channel, MscL, domain 1"/>
    <property type="match status" value="1"/>
</dbReference>
<keyword evidence="4 6" id="KW-0472">Membrane</keyword>
<dbReference type="InterPro" id="IPR036019">
    <property type="entry name" value="MscL_channel"/>
</dbReference>
<reference evidence="7 8" key="1">
    <citation type="journal article" date="2014" name="PLoS ONE">
        <title>De novo Genome Assembly of the Fungal Plant Pathogen Pyrenophora semeniperda.</title>
        <authorList>
            <person name="Soliai M.M."/>
            <person name="Meyer S.E."/>
            <person name="Udall J.A."/>
            <person name="Elzinga D.E."/>
            <person name="Hermansen R.A."/>
            <person name="Bodily P.M."/>
            <person name="Hart A.A."/>
            <person name="Coleman C.E."/>
        </authorList>
    </citation>
    <scope>NUCLEOTIDE SEQUENCE [LARGE SCALE GENOMIC DNA]</scope>
    <source>
        <strain evidence="7 8">CCB06</strain>
        <tissue evidence="7">Mycelium</tissue>
    </source>
</reference>
<dbReference type="OrthoDB" id="10010920at2759"/>
<evidence type="ECO:0000256" key="3">
    <source>
        <dbReference type="ARBA" id="ARBA00022989"/>
    </source>
</evidence>
<evidence type="ECO:0000256" key="4">
    <source>
        <dbReference type="ARBA" id="ARBA00023136"/>
    </source>
</evidence>
<dbReference type="PANTHER" id="PTHR30266">
    <property type="entry name" value="MECHANOSENSITIVE CHANNEL MSCL"/>
    <property type="match status" value="1"/>
</dbReference>
<protein>
    <submittedName>
        <fullName evidence="7">Large-conductance mechanosensitive channel</fullName>
    </submittedName>
</protein>
<comment type="subcellular location">
    <subcellularLocation>
        <location evidence="1">Membrane</location>
        <topology evidence="1">Multi-pass membrane protein</topology>
    </subcellularLocation>
</comment>
<evidence type="ECO:0000256" key="2">
    <source>
        <dbReference type="ARBA" id="ARBA00022692"/>
    </source>
</evidence>
<dbReference type="GO" id="GO:0008381">
    <property type="term" value="F:mechanosensitive monoatomic ion channel activity"/>
    <property type="evidence" value="ECO:0007669"/>
    <property type="project" value="TreeGrafter"/>
</dbReference>
<keyword evidence="8" id="KW-1185">Reference proteome</keyword>
<sequence length="216" mass="24080">MVYYTTTNKVEQHNNPNSLHLRSSQHPKRKAKAMPRLDEHTQQTLRDAEQGIRRTTATAWDSFSNFALRDNVLEVAVGLILAASFTACANALVSDIFLPLISLLPFLSRTLDVKFLALQYGPNANATISNGYNTPQQAVDDGAVVLAYGHFLDKIVRFGMVALALWVVAIAYARCSGENIVKRQVKCRFCRKYISEKAVRCVNCTSWVDGREGRGQ</sequence>
<proteinExistence type="predicted"/>
<dbReference type="AlphaFoldDB" id="A0A3M7MGR9"/>
<organism evidence="7 8">
    <name type="scientific">Pyrenophora seminiperda CCB06</name>
    <dbReference type="NCBI Taxonomy" id="1302712"/>
    <lineage>
        <taxon>Eukaryota</taxon>
        <taxon>Fungi</taxon>
        <taxon>Dikarya</taxon>
        <taxon>Ascomycota</taxon>
        <taxon>Pezizomycotina</taxon>
        <taxon>Dothideomycetes</taxon>
        <taxon>Pleosporomycetidae</taxon>
        <taxon>Pleosporales</taxon>
        <taxon>Pleosporineae</taxon>
        <taxon>Pleosporaceae</taxon>
        <taxon>Pyrenophora</taxon>
    </lineage>
</organism>
<feature type="region of interest" description="Disordered" evidence="5">
    <location>
        <begin position="13"/>
        <end position="38"/>
    </location>
</feature>
<feature type="compositionally biased region" description="Polar residues" evidence="5">
    <location>
        <begin position="13"/>
        <end position="22"/>
    </location>
</feature>
<evidence type="ECO:0000313" key="7">
    <source>
        <dbReference type="EMBL" id="RMZ73622.1"/>
    </source>
</evidence>
<dbReference type="PANTHER" id="PTHR30266:SF2">
    <property type="entry name" value="LARGE-CONDUCTANCE MECHANOSENSITIVE CHANNEL"/>
    <property type="match status" value="1"/>
</dbReference>
<dbReference type="SUPFAM" id="SSF81330">
    <property type="entry name" value="Gated mechanosensitive channel"/>
    <property type="match status" value="1"/>
</dbReference>
<evidence type="ECO:0000256" key="1">
    <source>
        <dbReference type="ARBA" id="ARBA00004141"/>
    </source>
</evidence>
<dbReference type="Pfam" id="PF01741">
    <property type="entry name" value="MscL"/>
    <property type="match status" value="1"/>
</dbReference>
<gene>
    <name evidence="7" type="ORF">GMOD_00009361</name>
</gene>
<dbReference type="Proteomes" id="UP000265663">
    <property type="component" value="Unassembled WGS sequence"/>
</dbReference>
<feature type="transmembrane region" description="Helical" evidence="6">
    <location>
        <begin position="155"/>
        <end position="173"/>
    </location>
</feature>
<accession>A0A3M7MGR9</accession>
<feature type="transmembrane region" description="Helical" evidence="6">
    <location>
        <begin position="72"/>
        <end position="93"/>
    </location>
</feature>
<dbReference type="GO" id="GO:0016020">
    <property type="term" value="C:membrane"/>
    <property type="evidence" value="ECO:0007669"/>
    <property type="project" value="UniProtKB-SubCell"/>
</dbReference>
<evidence type="ECO:0000256" key="5">
    <source>
        <dbReference type="SAM" id="MobiDB-lite"/>
    </source>
</evidence>